<feature type="chain" id="PRO_5044772956" description="Putative plant transposon protein domain-containing protein" evidence="2">
    <location>
        <begin position="28"/>
        <end position="154"/>
    </location>
</feature>
<keyword evidence="5" id="KW-1185">Reference proteome</keyword>
<dbReference type="InterPro" id="IPR046796">
    <property type="entry name" value="Transposase_32_dom"/>
</dbReference>
<reference evidence="4 5" key="1">
    <citation type="submission" date="2024-11" db="EMBL/GenBank/DDBJ databases">
        <title>A near-complete genome assembly of Cinchona calisaya.</title>
        <authorList>
            <person name="Lian D.C."/>
            <person name="Zhao X.W."/>
            <person name="Wei L."/>
        </authorList>
    </citation>
    <scope>NUCLEOTIDE SEQUENCE [LARGE SCALE GENOMIC DNA]</scope>
    <source>
        <tissue evidence="4">Nenye</tissue>
    </source>
</reference>
<gene>
    <name evidence="4" type="ORF">ACH5RR_017046</name>
</gene>
<name>A0ABD3A0D2_9GENT</name>
<feature type="signal peptide" evidence="2">
    <location>
        <begin position="1"/>
        <end position="27"/>
    </location>
</feature>
<evidence type="ECO:0000259" key="3">
    <source>
        <dbReference type="Pfam" id="PF20167"/>
    </source>
</evidence>
<evidence type="ECO:0000313" key="4">
    <source>
        <dbReference type="EMBL" id="KAL3524212.1"/>
    </source>
</evidence>
<dbReference type="Proteomes" id="UP001630127">
    <property type="component" value="Unassembled WGS sequence"/>
</dbReference>
<sequence length="154" mass="17700">MARHFNANTLKPTWLVWFKFLCTRLLPINHLAHVTLESAKLLHYIATGRSIDVGQLLHQQICYSATNKQPNLWFSHLITALCLKSGVLIDLSEEKFKPGKLIAMEGMRASIRRTRSHPSTSQVDETTDSEDEAVPVPQHTQEEFYSKSWRDNNR</sequence>
<evidence type="ECO:0000256" key="2">
    <source>
        <dbReference type="SAM" id="SignalP"/>
    </source>
</evidence>
<evidence type="ECO:0000256" key="1">
    <source>
        <dbReference type="SAM" id="MobiDB-lite"/>
    </source>
</evidence>
<comment type="caution">
    <text evidence="4">The sequence shown here is derived from an EMBL/GenBank/DDBJ whole genome shotgun (WGS) entry which is preliminary data.</text>
</comment>
<feature type="region of interest" description="Disordered" evidence="1">
    <location>
        <begin position="112"/>
        <end position="154"/>
    </location>
</feature>
<dbReference type="Pfam" id="PF20167">
    <property type="entry name" value="Transposase_32"/>
    <property type="match status" value="1"/>
</dbReference>
<organism evidence="4 5">
    <name type="scientific">Cinchona calisaya</name>
    <dbReference type="NCBI Taxonomy" id="153742"/>
    <lineage>
        <taxon>Eukaryota</taxon>
        <taxon>Viridiplantae</taxon>
        <taxon>Streptophyta</taxon>
        <taxon>Embryophyta</taxon>
        <taxon>Tracheophyta</taxon>
        <taxon>Spermatophyta</taxon>
        <taxon>Magnoliopsida</taxon>
        <taxon>eudicotyledons</taxon>
        <taxon>Gunneridae</taxon>
        <taxon>Pentapetalae</taxon>
        <taxon>asterids</taxon>
        <taxon>lamiids</taxon>
        <taxon>Gentianales</taxon>
        <taxon>Rubiaceae</taxon>
        <taxon>Cinchonoideae</taxon>
        <taxon>Cinchoneae</taxon>
        <taxon>Cinchona</taxon>
    </lineage>
</organism>
<evidence type="ECO:0000313" key="5">
    <source>
        <dbReference type="Proteomes" id="UP001630127"/>
    </source>
</evidence>
<dbReference type="AlphaFoldDB" id="A0ABD3A0D2"/>
<feature type="domain" description="Putative plant transposon protein" evidence="3">
    <location>
        <begin position="4"/>
        <end position="87"/>
    </location>
</feature>
<protein>
    <recommendedName>
        <fullName evidence="3">Putative plant transposon protein domain-containing protein</fullName>
    </recommendedName>
</protein>
<feature type="compositionally biased region" description="Basic and acidic residues" evidence="1">
    <location>
        <begin position="140"/>
        <end position="154"/>
    </location>
</feature>
<dbReference type="EMBL" id="JBJUIK010000007">
    <property type="protein sequence ID" value="KAL3524212.1"/>
    <property type="molecule type" value="Genomic_DNA"/>
</dbReference>
<proteinExistence type="predicted"/>
<accession>A0ABD3A0D2</accession>
<keyword evidence="2" id="KW-0732">Signal</keyword>